<dbReference type="AlphaFoldDB" id="A0A1G1V5X7"/>
<comment type="caution">
    <text evidence="1">The sequence shown here is derived from an EMBL/GenBank/DDBJ whole genome shotgun (WGS) entry which is preliminary data.</text>
</comment>
<dbReference type="STRING" id="1797516.A3D26_02865"/>
<gene>
    <name evidence="1" type="ORF">A3D26_02865</name>
</gene>
<reference evidence="1 2" key="1">
    <citation type="journal article" date="2016" name="Nat. Commun.">
        <title>Thousands of microbial genomes shed light on interconnected biogeochemical processes in an aquifer system.</title>
        <authorList>
            <person name="Anantharaman K."/>
            <person name="Brown C.T."/>
            <person name="Hug L.A."/>
            <person name="Sharon I."/>
            <person name="Castelle C.J."/>
            <person name="Probst A.J."/>
            <person name="Thomas B.C."/>
            <person name="Singh A."/>
            <person name="Wilkins M.J."/>
            <person name="Karaoz U."/>
            <person name="Brodie E.L."/>
            <person name="Williams K.H."/>
            <person name="Hubbard S.S."/>
            <person name="Banfield J.F."/>
        </authorList>
    </citation>
    <scope>NUCLEOTIDE SEQUENCE [LARGE SCALE GENOMIC DNA]</scope>
</reference>
<accession>A0A1G1V5X7</accession>
<evidence type="ECO:0000313" key="2">
    <source>
        <dbReference type="Proteomes" id="UP000178319"/>
    </source>
</evidence>
<organism evidence="1 2">
    <name type="scientific">Candidatus Blackburnbacteria bacterium RIFCSPHIGHO2_02_FULL_44_20</name>
    <dbReference type="NCBI Taxonomy" id="1797516"/>
    <lineage>
        <taxon>Bacteria</taxon>
        <taxon>Candidatus Blackburniibacteriota</taxon>
    </lineage>
</organism>
<name>A0A1G1V5X7_9BACT</name>
<dbReference type="EMBL" id="MHBZ01000030">
    <property type="protein sequence ID" value="OGY10757.1"/>
    <property type="molecule type" value="Genomic_DNA"/>
</dbReference>
<dbReference type="Proteomes" id="UP000178319">
    <property type="component" value="Unassembled WGS sequence"/>
</dbReference>
<proteinExistence type="predicted"/>
<protein>
    <submittedName>
        <fullName evidence="1">Uncharacterized protein</fullName>
    </submittedName>
</protein>
<evidence type="ECO:0000313" key="1">
    <source>
        <dbReference type="EMBL" id="OGY10757.1"/>
    </source>
</evidence>
<sequence>MGVEQGRVGFLGPDAERVVPRRATFMDRVVLDSVSSNLTVAHRLPQADRSLLEWPLVSGASDEHRILRDFHNFDRDLLSANVSVNGRDVIGLDERYYVKSRALLRTHAEEIKRSGRFGVFSSMADILVRERQRLGELSYKVLLNDLVSLYLAVCQERFFVGIREGRPLFKRVDLPDPAAWPDGYIFNVGSAFLGNTQLVGRQELEIVPSRVVLPEELSGVVLPEPSRKVGDLLEEAFYRPRYIVPPEGAEVRFQRAGDLERAVVFCSRGKVIGKLVAGGVESFVWIDLDTAKGFSSVDAIFDIRVMQEGKSRWVNIFAEVYHDLVTAVESPGSKRKRGGMASFSKASELVVSEGGPSVIYIPRVIRKGEAPRSRLPYEGPPRPITPHRVVGHLRQRAMTEEHRGILRLWQEARGLDILSMVPGGHTFVRPYTVPADDPEAFRKLPQFIKRRIETRLKDDFERALAS</sequence>